<evidence type="ECO:0000313" key="1">
    <source>
        <dbReference type="EMBL" id="PON62943.1"/>
    </source>
</evidence>
<reference evidence="2" key="1">
    <citation type="submission" date="2016-06" db="EMBL/GenBank/DDBJ databases">
        <title>Parallel loss of symbiosis genes in relatives of nitrogen-fixing non-legume Parasponia.</title>
        <authorList>
            <person name="Van Velzen R."/>
            <person name="Holmer R."/>
            <person name="Bu F."/>
            <person name="Rutten L."/>
            <person name="Van Zeijl A."/>
            <person name="Liu W."/>
            <person name="Santuari L."/>
            <person name="Cao Q."/>
            <person name="Sharma T."/>
            <person name="Shen D."/>
            <person name="Roswanjaya Y."/>
            <person name="Wardhani T."/>
            <person name="Kalhor M.S."/>
            <person name="Jansen J."/>
            <person name="Van den Hoogen J."/>
            <person name="Gungor B."/>
            <person name="Hartog M."/>
            <person name="Hontelez J."/>
            <person name="Verver J."/>
            <person name="Yang W.-C."/>
            <person name="Schijlen E."/>
            <person name="Repin R."/>
            <person name="Schilthuizen M."/>
            <person name="Schranz E."/>
            <person name="Heidstra R."/>
            <person name="Miyata K."/>
            <person name="Fedorova E."/>
            <person name="Kohlen W."/>
            <person name="Bisseling T."/>
            <person name="Smit S."/>
            <person name="Geurts R."/>
        </authorList>
    </citation>
    <scope>NUCLEOTIDE SEQUENCE [LARGE SCALE GENOMIC DNA]</scope>
    <source>
        <strain evidence="2">cv. RG33-2</strain>
    </source>
</reference>
<name>A0A2P5CPI4_TREOI</name>
<accession>A0A2P5CPI4</accession>
<gene>
    <name evidence="1" type="ORF">TorRG33x02_277690</name>
</gene>
<proteinExistence type="predicted"/>
<dbReference type="Proteomes" id="UP000237000">
    <property type="component" value="Unassembled WGS sequence"/>
</dbReference>
<keyword evidence="2" id="KW-1185">Reference proteome</keyword>
<evidence type="ECO:0000313" key="2">
    <source>
        <dbReference type="Proteomes" id="UP000237000"/>
    </source>
</evidence>
<dbReference type="InParanoid" id="A0A2P5CPI4"/>
<dbReference type="EMBL" id="JXTC01000342">
    <property type="protein sequence ID" value="PON62943.1"/>
    <property type="molecule type" value="Genomic_DNA"/>
</dbReference>
<comment type="caution">
    <text evidence="1">The sequence shown here is derived from an EMBL/GenBank/DDBJ whole genome shotgun (WGS) entry which is preliminary data.</text>
</comment>
<organism evidence="1 2">
    <name type="scientific">Trema orientale</name>
    <name type="common">Charcoal tree</name>
    <name type="synonym">Celtis orientalis</name>
    <dbReference type="NCBI Taxonomy" id="63057"/>
    <lineage>
        <taxon>Eukaryota</taxon>
        <taxon>Viridiplantae</taxon>
        <taxon>Streptophyta</taxon>
        <taxon>Embryophyta</taxon>
        <taxon>Tracheophyta</taxon>
        <taxon>Spermatophyta</taxon>
        <taxon>Magnoliopsida</taxon>
        <taxon>eudicotyledons</taxon>
        <taxon>Gunneridae</taxon>
        <taxon>Pentapetalae</taxon>
        <taxon>rosids</taxon>
        <taxon>fabids</taxon>
        <taxon>Rosales</taxon>
        <taxon>Cannabaceae</taxon>
        <taxon>Trema</taxon>
    </lineage>
</organism>
<sequence>MVARLRTVAYLLPCGWPLSETYAQKFGCTLPSTQNVAKTSSQGVPSGQELILLESITVEDELQCLMYQLLK</sequence>
<dbReference type="OrthoDB" id="10308859at2759"/>
<protein>
    <submittedName>
        <fullName evidence="1">Uncharacterized protein</fullName>
    </submittedName>
</protein>
<dbReference type="AlphaFoldDB" id="A0A2P5CPI4"/>